<feature type="compositionally biased region" description="Gly residues" evidence="2">
    <location>
        <begin position="75"/>
        <end position="112"/>
    </location>
</feature>
<dbReference type="OMA" id="TECTVNI"/>
<dbReference type="Gene3D" id="1.10.287.110">
    <property type="entry name" value="DnaJ domain"/>
    <property type="match status" value="1"/>
</dbReference>
<keyword evidence="1" id="KW-0143">Chaperone</keyword>
<dbReference type="GO" id="GO:0051082">
    <property type="term" value="F:unfolded protein binding"/>
    <property type="evidence" value="ECO:0007669"/>
    <property type="project" value="InterPro"/>
</dbReference>
<dbReference type="OrthoDB" id="550424at2759"/>
<dbReference type="PANTHER" id="PTHR24078">
    <property type="entry name" value="DNAJ HOMOLOG SUBFAMILY C MEMBER"/>
    <property type="match status" value="1"/>
</dbReference>
<dbReference type="InterPro" id="IPR008971">
    <property type="entry name" value="HSP40/DnaJ_pept-bd"/>
</dbReference>
<gene>
    <name evidence="4" type="ORF">PGLA1383_LOCUS35948</name>
</gene>
<comment type="caution">
    <text evidence="4">The sequence shown here is derived from an EMBL/GenBank/DDBJ whole genome shotgun (WGS) entry which is preliminary data.</text>
</comment>
<evidence type="ECO:0000256" key="1">
    <source>
        <dbReference type="ARBA" id="ARBA00023186"/>
    </source>
</evidence>
<dbReference type="AlphaFoldDB" id="A0A813G634"/>
<dbReference type="InterPro" id="IPR051339">
    <property type="entry name" value="DnaJ_subfamily_B"/>
</dbReference>
<dbReference type="PRINTS" id="PR00625">
    <property type="entry name" value="JDOMAIN"/>
</dbReference>
<sequence>MGRDYYAILGASRDAKQDDIKKAYRKSALKWHPDKNQDKKEEAEEKFKEIAEAFDVLSDPDKRAIYDQYGEEGLKGGAPGPGGTGGPGGPGGPGFGSPGGPGGPGFATGGPGNFSYQFSGDPNDIFARFFKDSFQRSSSFGGSPFQDMSGMYGGMGGMGGMPGMPGMPGMSGMGMGGMAARPAMFDLACTLEVKRKFSSLQRDAEAVLEVKVKPGWKAGTKVTFGGEGDELGNSGQAQDIVFVIREKKHEIFSREGSNLLAHRRIPLVDALTGFKVDIPTLDSQERILRVNIRDMVTPNYSKVVKGEGMPSSKNPGVKGDLIITFDIVYPQSMSEDAKEQLKKILPRS</sequence>
<dbReference type="Pfam" id="PF00226">
    <property type="entry name" value="DnaJ"/>
    <property type="match status" value="1"/>
</dbReference>
<proteinExistence type="predicted"/>
<dbReference type="CDD" id="cd10747">
    <property type="entry name" value="DnaJ_C"/>
    <property type="match status" value="1"/>
</dbReference>
<dbReference type="EMBL" id="CAJNNV010026483">
    <property type="protein sequence ID" value="CAE8618318.1"/>
    <property type="molecule type" value="Genomic_DNA"/>
</dbReference>
<protein>
    <recommendedName>
        <fullName evidence="3">J domain-containing protein</fullName>
    </recommendedName>
</protein>
<dbReference type="Pfam" id="PF01556">
    <property type="entry name" value="DnaJ_C"/>
    <property type="match status" value="1"/>
</dbReference>
<accession>A0A813G634</accession>
<dbReference type="SUPFAM" id="SSF46565">
    <property type="entry name" value="Chaperone J-domain"/>
    <property type="match status" value="1"/>
</dbReference>
<keyword evidence="5" id="KW-1185">Reference proteome</keyword>
<dbReference type="PANTHER" id="PTHR24078:SF553">
    <property type="entry name" value="DNAJ HOMOLOG SUBFAMILY B MEMBER 5"/>
    <property type="match status" value="1"/>
</dbReference>
<organism evidence="4 5">
    <name type="scientific">Polarella glacialis</name>
    <name type="common">Dinoflagellate</name>
    <dbReference type="NCBI Taxonomy" id="89957"/>
    <lineage>
        <taxon>Eukaryota</taxon>
        <taxon>Sar</taxon>
        <taxon>Alveolata</taxon>
        <taxon>Dinophyceae</taxon>
        <taxon>Suessiales</taxon>
        <taxon>Suessiaceae</taxon>
        <taxon>Polarella</taxon>
    </lineage>
</organism>
<dbReference type="InterPro" id="IPR018253">
    <property type="entry name" value="DnaJ_domain_CS"/>
</dbReference>
<dbReference type="InterPro" id="IPR002939">
    <property type="entry name" value="DnaJ_C"/>
</dbReference>
<dbReference type="InterPro" id="IPR001623">
    <property type="entry name" value="DnaJ_domain"/>
</dbReference>
<dbReference type="SUPFAM" id="SSF49493">
    <property type="entry name" value="HSP40/DnaJ peptide-binding domain"/>
    <property type="match status" value="2"/>
</dbReference>
<dbReference type="Proteomes" id="UP000654075">
    <property type="component" value="Unassembled WGS sequence"/>
</dbReference>
<dbReference type="GO" id="GO:0005829">
    <property type="term" value="C:cytosol"/>
    <property type="evidence" value="ECO:0007669"/>
    <property type="project" value="TreeGrafter"/>
</dbReference>
<feature type="domain" description="J" evidence="3">
    <location>
        <begin position="4"/>
        <end position="70"/>
    </location>
</feature>
<feature type="region of interest" description="Disordered" evidence="2">
    <location>
        <begin position="71"/>
        <end position="114"/>
    </location>
</feature>
<dbReference type="InterPro" id="IPR036869">
    <property type="entry name" value="J_dom_sf"/>
</dbReference>
<dbReference type="FunFam" id="2.60.260.20:FF:000006">
    <property type="entry name" value="DnaJ subfamily B member 13"/>
    <property type="match status" value="1"/>
</dbReference>
<dbReference type="Gene3D" id="2.60.260.20">
    <property type="entry name" value="Urease metallochaperone UreE, N-terminal domain"/>
    <property type="match status" value="2"/>
</dbReference>
<dbReference type="PROSITE" id="PS00636">
    <property type="entry name" value="DNAJ_1"/>
    <property type="match status" value="1"/>
</dbReference>
<evidence type="ECO:0000313" key="4">
    <source>
        <dbReference type="EMBL" id="CAE8618318.1"/>
    </source>
</evidence>
<dbReference type="CDD" id="cd06257">
    <property type="entry name" value="DnaJ"/>
    <property type="match status" value="1"/>
</dbReference>
<evidence type="ECO:0000313" key="5">
    <source>
        <dbReference type="Proteomes" id="UP000654075"/>
    </source>
</evidence>
<reference evidence="4" key="1">
    <citation type="submission" date="2021-02" db="EMBL/GenBank/DDBJ databases">
        <authorList>
            <person name="Dougan E. K."/>
            <person name="Rhodes N."/>
            <person name="Thang M."/>
            <person name="Chan C."/>
        </authorList>
    </citation>
    <scope>NUCLEOTIDE SEQUENCE</scope>
</reference>
<dbReference type="PROSITE" id="PS50076">
    <property type="entry name" value="DNAJ_2"/>
    <property type="match status" value="1"/>
</dbReference>
<name>A0A813G634_POLGL</name>
<dbReference type="GO" id="GO:0051087">
    <property type="term" value="F:protein-folding chaperone binding"/>
    <property type="evidence" value="ECO:0007669"/>
    <property type="project" value="TreeGrafter"/>
</dbReference>
<dbReference type="SMART" id="SM00271">
    <property type="entry name" value="DnaJ"/>
    <property type="match status" value="1"/>
</dbReference>
<evidence type="ECO:0000256" key="2">
    <source>
        <dbReference type="SAM" id="MobiDB-lite"/>
    </source>
</evidence>
<evidence type="ECO:0000259" key="3">
    <source>
        <dbReference type="PROSITE" id="PS50076"/>
    </source>
</evidence>
<dbReference type="GO" id="GO:0006457">
    <property type="term" value="P:protein folding"/>
    <property type="evidence" value="ECO:0007669"/>
    <property type="project" value="InterPro"/>
</dbReference>